<reference evidence="2" key="1">
    <citation type="journal article" date="2019" name="Int. J. Syst. Evol. Microbiol.">
        <title>The Global Catalogue of Microorganisms (GCM) 10K type strain sequencing project: providing services to taxonomists for standard genome sequencing and annotation.</title>
        <authorList>
            <consortium name="The Broad Institute Genomics Platform"/>
            <consortium name="The Broad Institute Genome Sequencing Center for Infectious Disease"/>
            <person name="Wu L."/>
            <person name="Ma J."/>
        </authorList>
    </citation>
    <scope>NUCLEOTIDE SEQUENCE [LARGE SCALE GENOMIC DNA]</scope>
    <source>
        <strain evidence="2">CCM 2767</strain>
    </source>
</reference>
<dbReference type="RefSeq" id="WP_188379585.1">
    <property type="nucleotide sequence ID" value="NZ_BMDI01000001.1"/>
</dbReference>
<protein>
    <submittedName>
        <fullName evidence="1">Uncharacterized protein</fullName>
    </submittedName>
</protein>
<dbReference type="Proteomes" id="UP000642180">
    <property type="component" value="Unassembled WGS sequence"/>
</dbReference>
<keyword evidence="2" id="KW-1185">Reference proteome</keyword>
<dbReference type="AlphaFoldDB" id="A0A8J3F0K3"/>
<proteinExistence type="predicted"/>
<evidence type="ECO:0000313" key="2">
    <source>
        <dbReference type="Proteomes" id="UP000642180"/>
    </source>
</evidence>
<sequence length="49" mass="5364">MFAFTVTVLTTQGTYHYDAIAPTSFDAWGNAFDVHEQVQGIRVTTRGAA</sequence>
<dbReference type="EMBL" id="BMDI01000001">
    <property type="protein sequence ID" value="GGI16402.1"/>
    <property type="molecule type" value="Genomic_DNA"/>
</dbReference>
<comment type="caution">
    <text evidence="1">The sequence shown here is derived from an EMBL/GenBank/DDBJ whole genome shotgun (WGS) entry which is preliminary data.</text>
</comment>
<name>A0A8J3F0K3_9BURK</name>
<organism evidence="1 2">
    <name type="scientific">Oxalicibacterium faecigallinarum</name>
    <dbReference type="NCBI Taxonomy" id="573741"/>
    <lineage>
        <taxon>Bacteria</taxon>
        <taxon>Pseudomonadati</taxon>
        <taxon>Pseudomonadota</taxon>
        <taxon>Betaproteobacteria</taxon>
        <taxon>Burkholderiales</taxon>
        <taxon>Oxalobacteraceae</taxon>
        <taxon>Oxalicibacterium</taxon>
    </lineage>
</organism>
<gene>
    <name evidence="1" type="ORF">GCM10008066_03780</name>
</gene>
<accession>A0A8J3F0K3</accession>
<evidence type="ECO:0000313" key="1">
    <source>
        <dbReference type="EMBL" id="GGI16402.1"/>
    </source>
</evidence>